<evidence type="ECO:0000256" key="1">
    <source>
        <dbReference type="PROSITE-ProRule" id="PRU00420"/>
    </source>
</evidence>
<dbReference type="PROSITE" id="PS51097">
    <property type="entry name" value="PTS_EIIA_TYPE_5"/>
    <property type="match status" value="1"/>
</dbReference>
<dbReference type="PANTHER" id="PTHR40398">
    <property type="entry name" value="PTS SYSTEM GLUCITOL/SORBITOL-SPECIFIC EIIA COMPONENT"/>
    <property type="match status" value="1"/>
</dbReference>
<proteinExistence type="predicted"/>
<dbReference type="Pfam" id="PF03829">
    <property type="entry name" value="PTSIIA_gutA"/>
    <property type="match status" value="1"/>
</dbReference>
<keyword evidence="3" id="KW-1185">Reference proteome</keyword>
<dbReference type="RefSeq" id="WP_256707071.1">
    <property type="nucleotide sequence ID" value="NZ_CP101914.1"/>
</dbReference>
<protein>
    <submittedName>
        <fullName evidence="2">PTS glucitol/sorbitol transporter subunit IIA</fullName>
    </submittedName>
</protein>
<sequence length="117" mass="12703">MKYNVNIVEVGSNVDDMLKTGLLILFNQSAPEDLKPFCVVTKENKLNGHVESGDVVTIADRTYEVTAVGDVANENLYSLGHASLCFDGAKEAQLPGHIHLTPNFESDLSNLGEITIK</sequence>
<reference evidence="2" key="1">
    <citation type="submission" date="2022-07" db="EMBL/GenBank/DDBJ databases">
        <title>FELIX.</title>
        <authorList>
            <person name="Wan K.H."/>
            <person name="Park S."/>
            <person name="Lawrence Q."/>
            <person name="Eichenberger J.P."/>
            <person name="Booth B.W."/>
            <person name="Piaggio A.J."/>
            <person name="Chandler J.C."/>
            <person name="Franklin A.B."/>
            <person name="Celniker S.E."/>
        </authorList>
    </citation>
    <scope>NUCLEOTIDE SEQUENCE</scope>
    <source>
        <strain evidence="2">QA-1986 374</strain>
    </source>
</reference>
<dbReference type="Gene3D" id="2.40.33.40">
    <property type="entry name" value="Phosphotransferase system, glucitol/sorbitol-specific IIA component"/>
    <property type="match status" value="1"/>
</dbReference>
<accession>A0ABY5JN79</accession>
<dbReference type="Proteomes" id="UP001059773">
    <property type="component" value="Chromosome"/>
</dbReference>
<dbReference type="SUPFAM" id="SSF141530">
    <property type="entry name" value="PTSIIA/GutA-like"/>
    <property type="match status" value="1"/>
</dbReference>
<organism evidence="2 3">
    <name type="scientific">Oceanobacillus jeddahense</name>
    <dbReference type="NCBI Taxonomy" id="1462527"/>
    <lineage>
        <taxon>Bacteria</taxon>
        <taxon>Bacillati</taxon>
        <taxon>Bacillota</taxon>
        <taxon>Bacilli</taxon>
        <taxon>Bacillales</taxon>
        <taxon>Bacillaceae</taxon>
        <taxon>Oceanobacillus</taxon>
    </lineage>
</organism>
<gene>
    <name evidence="2" type="ORF">NP439_17130</name>
</gene>
<name>A0ABY5JN79_9BACI</name>
<comment type="caution">
    <text evidence="1">Lacks conserved residue(s) required for the propagation of feature annotation.</text>
</comment>
<dbReference type="InterPro" id="IPR036665">
    <property type="entry name" value="PTS_IIA_glucitol/sorbitol_sf"/>
</dbReference>
<evidence type="ECO:0000313" key="3">
    <source>
        <dbReference type="Proteomes" id="UP001059773"/>
    </source>
</evidence>
<dbReference type="InterPro" id="IPR004716">
    <property type="entry name" value="PTS_IIA_glucitol/sorbitol-sp"/>
</dbReference>
<dbReference type="PANTHER" id="PTHR40398:SF1">
    <property type="entry name" value="PTS SYSTEM GLUCITOL_SORBITOL-SPECIFIC EIIA COMPONENT"/>
    <property type="match status" value="1"/>
</dbReference>
<evidence type="ECO:0000313" key="2">
    <source>
        <dbReference type="EMBL" id="UUI01760.1"/>
    </source>
</evidence>
<dbReference type="EMBL" id="CP101914">
    <property type="protein sequence ID" value="UUI01760.1"/>
    <property type="molecule type" value="Genomic_DNA"/>
</dbReference>